<evidence type="ECO:0000313" key="1">
    <source>
        <dbReference type="EMBL" id="TWP30583.1"/>
    </source>
</evidence>
<organism evidence="1 2">
    <name type="scientific">Apibacter muscae</name>
    <dbReference type="NCBI Taxonomy" id="2509004"/>
    <lineage>
        <taxon>Bacteria</taxon>
        <taxon>Pseudomonadati</taxon>
        <taxon>Bacteroidota</taxon>
        <taxon>Flavobacteriia</taxon>
        <taxon>Flavobacteriales</taxon>
        <taxon>Weeksellaceae</taxon>
        <taxon>Apibacter</taxon>
    </lineage>
</organism>
<dbReference type="OrthoDB" id="676614at2"/>
<comment type="caution">
    <text evidence="1">The sequence shown here is derived from an EMBL/GenBank/DDBJ whole genome shotgun (WGS) entry which is preliminary data.</text>
</comment>
<dbReference type="RefSeq" id="WP_146291255.1">
    <property type="nucleotide sequence ID" value="NZ_SELH01000011.1"/>
</dbReference>
<dbReference type="InterPro" id="IPR047690">
    <property type="entry name" value="IPExxxVDY_fam"/>
</dbReference>
<evidence type="ECO:0000313" key="2">
    <source>
        <dbReference type="Proteomes" id="UP000319499"/>
    </source>
</evidence>
<sequence length="158" mass="19459">MKLYSLTWEDDDPIFDFKLLGIKTNISRDYTFVFLFNKFFSFSFKRIRDHKIYKDENEYSFSAYKFYDIKTKQNIELISNTSYPLFKEEKNELFDHSEIIEILVPEYKFFNYFLKYDFLLSEEFYVTLKKFNFISNYEVVDLNKIKKNNLENLILIEE</sequence>
<dbReference type="EMBL" id="SELH01000011">
    <property type="protein sequence ID" value="TWP30583.1"/>
    <property type="molecule type" value="Genomic_DNA"/>
</dbReference>
<name>A0A563DL28_9FLAO</name>
<dbReference type="AlphaFoldDB" id="A0A563DL28"/>
<proteinExistence type="predicted"/>
<accession>A0A563DL28</accession>
<protein>
    <submittedName>
        <fullName evidence="1">IPExxxVDY family protein</fullName>
    </submittedName>
</protein>
<keyword evidence="2" id="KW-1185">Reference proteome</keyword>
<gene>
    <name evidence="1" type="ORF">ETU09_00855</name>
</gene>
<reference evidence="1 2" key="1">
    <citation type="submission" date="2019-02" db="EMBL/GenBank/DDBJ databases">
        <title>Apibacter muscae sp. nov.: a novel member of the house fly microbiota.</title>
        <authorList>
            <person name="Park R."/>
        </authorList>
    </citation>
    <scope>NUCLEOTIDE SEQUENCE [LARGE SCALE GENOMIC DNA]</scope>
    <source>
        <strain evidence="1 2">AL1</strain>
    </source>
</reference>
<dbReference type="Proteomes" id="UP000319499">
    <property type="component" value="Unassembled WGS sequence"/>
</dbReference>
<dbReference type="NCBIfam" id="NF033205">
    <property type="entry name" value="IPExxxVDY"/>
    <property type="match status" value="1"/>
</dbReference>